<gene>
    <name evidence="7" type="ORF">GSOID_T00004840001</name>
</gene>
<dbReference type="PANTHER" id="PTHR43401">
    <property type="entry name" value="L-THREONINE 3-DEHYDROGENASE"/>
    <property type="match status" value="1"/>
</dbReference>
<dbReference type="Pfam" id="PF16912">
    <property type="entry name" value="Glu_dehyd_C"/>
    <property type="match status" value="1"/>
</dbReference>
<evidence type="ECO:0000259" key="5">
    <source>
        <dbReference type="Pfam" id="PF08240"/>
    </source>
</evidence>
<evidence type="ECO:0000313" key="8">
    <source>
        <dbReference type="Proteomes" id="UP000001307"/>
    </source>
</evidence>
<keyword evidence="8" id="KW-1185">Reference proteome</keyword>
<dbReference type="GO" id="GO:0008270">
    <property type="term" value="F:zinc ion binding"/>
    <property type="evidence" value="ECO:0007669"/>
    <property type="project" value="InterPro"/>
</dbReference>
<dbReference type="AlphaFoldDB" id="E4XUX5"/>
<evidence type="ECO:0000256" key="4">
    <source>
        <dbReference type="ARBA" id="ARBA00023002"/>
    </source>
</evidence>
<accession>E4XUX5</accession>
<reference evidence="7" key="1">
    <citation type="journal article" date="2010" name="Science">
        <title>Plasticity of animal genome architecture unmasked by rapid evolution of a pelagic tunicate.</title>
        <authorList>
            <person name="Denoeud F."/>
            <person name="Henriet S."/>
            <person name="Mungpakdee S."/>
            <person name="Aury J.M."/>
            <person name="Da Silva C."/>
            <person name="Brinkmann H."/>
            <person name="Mikhaleva J."/>
            <person name="Olsen L.C."/>
            <person name="Jubin C."/>
            <person name="Canestro C."/>
            <person name="Bouquet J.M."/>
            <person name="Danks G."/>
            <person name="Poulain J."/>
            <person name="Campsteijn C."/>
            <person name="Adamski M."/>
            <person name="Cross I."/>
            <person name="Yadetie F."/>
            <person name="Muffato M."/>
            <person name="Louis A."/>
            <person name="Butcher S."/>
            <person name="Tsagkogeorga G."/>
            <person name="Konrad A."/>
            <person name="Singh S."/>
            <person name="Jensen M.F."/>
            <person name="Cong E.H."/>
            <person name="Eikeseth-Otteraa H."/>
            <person name="Noel B."/>
            <person name="Anthouard V."/>
            <person name="Porcel B.M."/>
            <person name="Kachouri-Lafond R."/>
            <person name="Nishino A."/>
            <person name="Ugolini M."/>
            <person name="Chourrout P."/>
            <person name="Nishida H."/>
            <person name="Aasland R."/>
            <person name="Huzurbazar S."/>
            <person name="Westhof E."/>
            <person name="Delsuc F."/>
            <person name="Lehrach H."/>
            <person name="Reinhardt R."/>
            <person name="Weissenbach J."/>
            <person name="Roy S.W."/>
            <person name="Artiguenave F."/>
            <person name="Postlethwait J.H."/>
            <person name="Manak J.R."/>
            <person name="Thompson E.M."/>
            <person name="Jaillon O."/>
            <person name="Du Pasquier L."/>
            <person name="Boudinot P."/>
            <person name="Liberles D.A."/>
            <person name="Volff J.N."/>
            <person name="Philippe H."/>
            <person name="Lenhard B."/>
            <person name="Roest Crollius H."/>
            <person name="Wincker P."/>
            <person name="Chourrout D."/>
        </authorList>
    </citation>
    <scope>NUCLEOTIDE SEQUENCE [LARGE SCALE GENOMIC DNA]</scope>
</reference>
<dbReference type="InterPro" id="IPR002328">
    <property type="entry name" value="ADH_Zn_CS"/>
</dbReference>
<evidence type="ECO:0000256" key="1">
    <source>
        <dbReference type="ARBA" id="ARBA00001947"/>
    </source>
</evidence>
<feature type="domain" description="Alcohol dehydrogenase-like N-terminal" evidence="5">
    <location>
        <begin position="26"/>
        <end position="138"/>
    </location>
</feature>
<protein>
    <submittedName>
        <fullName evidence="7">Uncharacterized protein</fullName>
    </submittedName>
</protein>
<dbReference type="GO" id="GO:0016491">
    <property type="term" value="F:oxidoreductase activity"/>
    <property type="evidence" value="ECO:0007669"/>
    <property type="project" value="UniProtKB-KW"/>
</dbReference>
<sequence length="341" mass="37309">MQALVFTKAEKSLELKEVPKPKISKSTDVLVKISNCGVCGTDCHIFHGDISNVGDVFVPGHEAGGVVTAVGDDVTAVKVGDKVAIDPNKGCHGCNHCRNANPHFCKKGSFNDAFGIFRNGGFAEHAVVPEESLYLVPENFNMSHMSLVEPLSCVVHGWRKLTAGRQIQTGAKILVQGAGIIGSLWCCLMHFKGYRHVTVSEPSEERRGFIDGLQLGFKTTEPKGIEQDYDVVVDCSGAVRAIQDGINRVAHGGIFLQFGVAPSTATCEIRPFHIYEREITIQGVMVNPWAFPEAIELTNQLRARYLDFAKLGIGKYKLDEYKECFDKLSSGKISKASFVFE</sequence>
<comment type="cofactor">
    <cofactor evidence="1">
        <name>Zn(2+)</name>
        <dbReference type="ChEBI" id="CHEBI:29105"/>
    </cofactor>
</comment>
<dbReference type="Pfam" id="PF08240">
    <property type="entry name" value="ADH_N"/>
    <property type="match status" value="1"/>
</dbReference>
<dbReference type="Proteomes" id="UP000001307">
    <property type="component" value="Unassembled WGS sequence"/>
</dbReference>
<dbReference type="PROSITE" id="PS00059">
    <property type="entry name" value="ADH_ZINC"/>
    <property type="match status" value="1"/>
</dbReference>
<feature type="domain" description="Glucose dehydrogenase C-terminal" evidence="6">
    <location>
        <begin position="147"/>
        <end position="327"/>
    </location>
</feature>
<keyword evidence="4" id="KW-0560">Oxidoreductase</keyword>
<dbReference type="Gene3D" id="3.40.50.720">
    <property type="entry name" value="NAD(P)-binding Rossmann-like Domain"/>
    <property type="match status" value="1"/>
</dbReference>
<dbReference type="SUPFAM" id="SSF51735">
    <property type="entry name" value="NAD(P)-binding Rossmann-fold domains"/>
    <property type="match status" value="1"/>
</dbReference>
<evidence type="ECO:0000259" key="6">
    <source>
        <dbReference type="Pfam" id="PF16912"/>
    </source>
</evidence>
<evidence type="ECO:0000256" key="3">
    <source>
        <dbReference type="ARBA" id="ARBA00022833"/>
    </source>
</evidence>
<name>E4XUX5_OIKDI</name>
<dbReference type="InterPro" id="IPR036291">
    <property type="entry name" value="NAD(P)-bd_dom_sf"/>
</dbReference>
<dbReference type="InterPro" id="IPR013154">
    <property type="entry name" value="ADH-like_N"/>
</dbReference>
<evidence type="ECO:0000313" key="7">
    <source>
        <dbReference type="EMBL" id="CBY13522.1"/>
    </source>
</evidence>
<dbReference type="PANTHER" id="PTHR43401:SF2">
    <property type="entry name" value="L-THREONINE 3-DEHYDROGENASE"/>
    <property type="match status" value="1"/>
</dbReference>
<dbReference type="InParanoid" id="E4XUX5"/>
<dbReference type="InterPro" id="IPR031640">
    <property type="entry name" value="Glu_dehyd_C"/>
</dbReference>
<organism evidence="7">
    <name type="scientific">Oikopleura dioica</name>
    <name type="common">Tunicate</name>
    <dbReference type="NCBI Taxonomy" id="34765"/>
    <lineage>
        <taxon>Eukaryota</taxon>
        <taxon>Metazoa</taxon>
        <taxon>Chordata</taxon>
        <taxon>Tunicata</taxon>
        <taxon>Appendicularia</taxon>
        <taxon>Copelata</taxon>
        <taxon>Oikopleuridae</taxon>
        <taxon>Oikopleura</taxon>
    </lineage>
</organism>
<dbReference type="OrthoDB" id="3941538at2759"/>
<evidence type="ECO:0000256" key="2">
    <source>
        <dbReference type="ARBA" id="ARBA00022723"/>
    </source>
</evidence>
<keyword evidence="3" id="KW-0862">Zinc</keyword>
<dbReference type="InterPro" id="IPR050129">
    <property type="entry name" value="Zn_alcohol_dh"/>
</dbReference>
<proteinExistence type="predicted"/>
<keyword evidence="2" id="KW-0479">Metal-binding</keyword>
<dbReference type="FunCoup" id="E4XUX5">
    <property type="interactions" value="3"/>
</dbReference>
<dbReference type="InterPro" id="IPR011032">
    <property type="entry name" value="GroES-like_sf"/>
</dbReference>
<dbReference type="SUPFAM" id="SSF50129">
    <property type="entry name" value="GroES-like"/>
    <property type="match status" value="1"/>
</dbReference>
<dbReference type="EMBL" id="FN653193">
    <property type="protein sequence ID" value="CBY13522.1"/>
    <property type="molecule type" value="Genomic_DNA"/>
</dbReference>
<dbReference type="Gene3D" id="3.90.180.10">
    <property type="entry name" value="Medium-chain alcohol dehydrogenases, catalytic domain"/>
    <property type="match status" value="1"/>
</dbReference>